<organism evidence="2 3">
    <name type="scientific">Vagococcus lutrae</name>
    <dbReference type="NCBI Taxonomy" id="81947"/>
    <lineage>
        <taxon>Bacteria</taxon>
        <taxon>Bacillati</taxon>
        <taxon>Bacillota</taxon>
        <taxon>Bacilli</taxon>
        <taxon>Lactobacillales</taxon>
        <taxon>Enterococcaceae</taxon>
        <taxon>Vagococcus</taxon>
    </lineage>
</organism>
<dbReference type="SUPFAM" id="SSF88659">
    <property type="entry name" value="Sigma3 and sigma4 domains of RNA polymerase sigma factors"/>
    <property type="match status" value="1"/>
</dbReference>
<gene>
    <name evidence="2" type="ORF">PML95_00075</name>
</gene>
<name>A0AAF0BHP7_9ENTE</name>
<dbReference type="InterPro" id="IPR007627">
    <property type="entry name" value="RNA_pol_sigma70_r2"/>
</dbReference>
<dbReference type="InterPro" id="IPR013325">
    <property type="entry name" value="RNA_pol_sigma_r2"/>
</dbReference>
<reference evidence="2" key="1">
    <citation type="submission" date="2023-01" db="EMBL/GenBank/DDBJ databases">
        <title>Oxazolidinone resistance genes in florfenicol resistant enterococci from beef cattle and veal calves at slaughter.</title>
        <authorList>
            <person name="Biggel M."/>
        </authorList>
    </citation>
    <scope>NUCLEOTIDE SEQUENCE</scope>
    <source>
        <strain evidence="2">K204-1</strain>
    </source>
</reference>
<dbReference type="Pfam" id="PF04542">
    <property type="entry name" value="Sigma70_r2"/>
    <property type="match status" value="1"/>
</dbReference>
<dbReference type="Gene3D" id="1.10.1740.10">
    <property type="match status" value="1"/>
</dbReference>
<feature type="domain" description="RNA polymerase sigma-70 region 2" evidence="1">
    <location>
        <begin position="12"/>
        <end position="84"/>
    </location>
</feature>
<protein>
    <submittedName>
        <fullName evidence="2">Sigma-70 family RNA polymerase sigma factor</fullName>
    </submittedName>
</protein>
<sequence>MKQSNEERINPYIGIVYGVLKQLHIAPNHVDYEDWVQTGLLILCECLEKVSLDFETEERAYHFRGILFRLVKSRMIDRIRQQQRQTRHQAVEDSQLQTAVDPSTQTEEALVEEVDYTLYKQTIWPHLSQRERAYLIATMEKGWTIPEIASYYHVSRHAVYKWRNQLALKSLRYFFNDHRDHH</sequence>
<evidence type="ECO:0000313" key="2">
    <source>
        <dbReference type="EMBL" id="WCG22700.1"/>
    </source>
</evidence>
<dbReference type="RefSeq" id="WP_272163343.1">
    <property type="nucleotide sequence ID" value="NZ_CP116507.1"/>
</dbReference>
<dbReference type="InterPro" id="IPR014284">
    <property type="entry name" value="RNA_pol_sigma-70_dom"/>
</dbReference>
<dbReference type="AlphaFoldDB" id="A0AAF0BHP7"/>
<dbReference type="NCBIfam" id="TIGR02937">
    <property type="entry name" value="sigma70-ECF"/>
    <property type="match status" value="1"/>
</dbReference>
<accession>A0AAF0BHP7</accession>
<dbReference type="Proteomes" id="UP001179600">
    <property type="component" value="Chromosome"/>
</dbReference>
<dbReference type="GO" id="GO:0003700">
    <property type="term" value="F:DNA-binding transcription factor activity"/>
    <property type="evidence" value="ECO:0007669"/>
    <property type="project" value="InterPro"/>
</dbReference>
<dbReference type="Pfam" id="PF13384">
    <property type="entry name" value="HTH_23"/>
    <property type="match status" value="1"/>
</dbReference>
<evidence type="ECO:0000259" key="1">
    <source>
        <dbReference type="Pfam" id="PF04542"/>
    </source>
</evidence>
<dbReference type="SUPFAM" id="SSF88946">
    <property type="entry name" value="Sigma2 domain of RNA polymerase sigma factors"/>
    <property type="match status" value="1"/>
</dbReference>
<dbReference type="EMBL" id="CP116507">
    <property type="protein sequence ID" value="WCG22700.1"/>
    <property type="molecule type" value="Genomic_DNA"/>
</dbReference>
<dbReference type="InterPro" id="IPR013324">
    <property type="entry name" value="RNA_pol_sigma_r3/r4-like"/>
</dbReference>
<proteinExistence type="predicted"/>
<evidence type="ECO:0000313" key="3">
    <source>
        <dbReference type="Proteomes" id="UP001179600"/>
    </source>
</evidence>
<dbReference type="GO" id="GO:0006352">
    <property type="term" value="P:DNA-templated transcription initiation"/>
    <property type="evidence" value="ECO:0007669"/>
    <property type="project" value="InterPro"/>
</dbReference>